<evidence type="ECO:0000256" key="1">
    <source>
        <dbReference type="SAM" id="MobiDB-lite"/>
    </source>
</evidence>
<organism evidence="3 4">
    <name type="scientific">Acanthamoeba castellanii (strain ATCC 30010 / Neff)</name>
    <dbReference type="NCBI Taxonomy" id="1257118"/>
    <lineage>
        <taxon>Eukaryota</taxon>
        <taxon>Amoebozoa</taxon>
        <taxon>Discosea</taxon>
        <taxon>Longamoebia</taxon>
        <taxon>Centramoebida</taxon>
        <taxon>Acanthamoebidae</taxon>
        <taxon>Acanthamoeba</taxon>
    </lineage>
</organism>
<accession>L8H5B2</accession>
<evidence type="ECO:0000313" key="4">
    <source>
        <dbReference type="Proteomes" id="UP000011083"/>
    </source>
</evidence>
<name>L8H5B2_ACACF</name>
<dbReference type="EMBL" id="KB007932">
    <property type="protein sequence ID" value="ELR19621.1"/>
    <property type="molecule type" value="Genomic_DNA"/>
</dbReference>
<keyword evidence="2" id="KW-1133">Transmembrane helix</keyword>
<dbReference type="OrthoDB" id="425265at2759"/>
<sequence>MYATQQRFQAKWLALGVGLALGVFFIFSDFFFVRDRTCGFISELDPHAATAAGQMRVVHAAAAHPLDHARTSPCKLDSTLRQALVIRTCGPLTPGLRASYAKYARELSASPHYDLWLLYDTGTEAPPTADNEVLEAYYDLQREYPRLGLFLYNASDVKALLPTAAYIQKDATPNFWFHDASLFLWSITCRPDLWHAPPLPPNRESEMYIWTIEHDAIYFGDVSTFLDEHNTNTADYIAHYFPLAPNWPHWQQSTWRPPYDKAVFKKEYVERHSTALLRYLYSITLLDVVAYGEVFASTVCALQPHWCVMAPLEKRFIGPAYAWNTFLTDDQVTAMWADPTQQGKWNHAVLSRKSRKCKSSLRELNVPQPTRNATTTPPPTPTK</sequence>
<dbReference type="Proteomes" id="UP000011083">
    <property type="component" value="Unassembled WGS sequence"/>
</dbReference>
<feature type="transmembrane region" description="Helical" evidence="2">
    <location>
        <begin position="12"/>
        <end position="33"/>
    </location>
</feature>
<evidence type="ECO:0000256" key="2">
    <source>
        <dbReference type="SAM" id="Phobius"/>
    </source>
</evidence>
<evidence type="ECO:0000313" key="3">
    <source>
        <dbReference type="EMBL" id="ELR19621.1"/>
    </source>
</evidence>
<gene>
    <name evidence="3" type="ORF">ACA1_198410</name>
</gene>
<dbReference type="VEuPathDB" id="AmoebaDB:ACA1_198410"/>
<proteinExistence type="predicted"/>
<keyword evidence="4" id="KW-1185">Reference proteome</keyword>
<reference evidence="3 4" key="1">
    <citation type="journal article" date="2013" name="Genome Biol.">
        <title>Genome of Acanthamoeba castellanii highlights extensive lateral gene transfer and early evolution of tyrosine kinase signaling.</title>
        <authorList>
            <person name="Clarke M."/>
            <person name="Lohan A.J."/>
            <person name="Liu B."/>
            <person name="Lagkouvardos I."/>
            <person name="Roy S."/>
            <person name="Zafar N."/>
            <person name="Bertelli C."/>
            <person name="Schilde C."/>
            <person name="Kianianmomeni A."/>
            <person name="Burglin T.R."/>
            <person name="Frech C."/>
            <person name="Turcotte B."/>
            <person name="Kopec K.O."/>
            <person name="Synnott J.M."/>
            <person name="Choo C."/>
            <person name="Paponov I."/>
            <person name="Finkler A."/>
            <person name="Soon Heng Tan C."/>
            <person name="Hutchins A.P."/>
            <person name="Weinmeier T."/>
            <person name="Rattei T."/>
            <person name="Chu J.S."/>
            <person name="Gimenez G."/>
            <person name="Irimia M."/>
            <person name="Rigden D.J."/>
            <person name="Fitzpatrick D.A."/>
            <person name="Lorenzo-Morales J."/>
            <person name="Bateman A."/>
            <person name="Chiu C.H."/>
            <person name="Tang P."/>
            <person name="Hegemann P."/>
            <person name="Fromm H."/>
            <person name="Raoult D."/>
            <person name="Greub G."/>
            <person name="Miranda-Saavedra D."/>
            <person name="Chen N."/>
            <person name="Nash P."/>
            <person name="Ginger M.L."/>
            <person name="Horn M."/>
            <person name="Schaap P."/>
            <person name="Caler L."/>
            <person name="Loftus B."/>
        </authorList>
    </citation>
    <scope>NUCLEOTIDE SEQUENCE [LARGE SCALE GENOMIC DNA]</scope>
    <source>
        <strain evidence="3 4">Neff</strain>
    </source>
</reference>
<feature type="compositionally biased region" description="Low complexity" evidence="1">
    <location>
        <begin position="362"/>
        <end position="375"/>
    </location>
</feature>
<keyword evidence="2" id="KW-0472">Membrane</keyword>
<protein>
    <submittedName>
        <fullName evidence="3">Uncharacterized protein</fullName>
    </submittedName>
</protein>
<keyword evidence="2" id="KW-0812">Transmembrane</keyword>
<dbReference type="GeneID" id="14920444"/>
<dbReference type="AlphaFoldDB" id="L8H5B2"/>
<feature type="region of interest" description="Disordered" evidence="1">
    <location>
        <begin position="360"/>
        <end position="383"/>
    </location>
</feature>
<dbReference type="KEGG" id="acan:ACA1_198410"/>
<dbReference type="RefSeq" id="XP_004341713.1">
    <property type="nucleotide sequence ID" value="XM_004341665.1"/>
</dbReference>